<protein>
    <recommendedName>
        <fullName evidence="5">Tetratricopeptide repeat protein</fullName>
    </recommendedName>
</protein>
<feature type="compositionally biased region" description="Polar residues" evidence="1">
    <location>
        <begin position="212"/>
        <end position="235"/>
    </location>
</feature>
<dbReference type="EMBL" id="BAABGA010000120">
    <property type="protein sequence ID" value="GAA4472249.1"/>
    <property type="molecule type" value="Genomic_DNA"/>
</dbReference>
<evidence type="ECO:0000313" key="4">
    <source>
        <dbReference type="Proteomes" id="UP001500840"/>
    </source>
</evidence>
<feature type="chain" id="PRO_5045511548" description="Tetratricopeptide repeat protein" evidence="2">
    <location>
        <begin position="24"/>
        <end position="386"/>
    </location>
</feature>
<name>A0ABP8NSD1_9BACT</name>
<evidence type="ECO:0000256" key="2">
    <source>
        <dbReference type="SAM" id="SignalP"/>
    </source>
</evidence>
<evidence type="ECO:0008006" key="5">
    <source>
        <dbReference type="Google" id="ProtNLM"/>
    </source>
</evidence>
<gene>
    <name evidence="3" type="ORF">GCM10023156_68320</name>
</gene>
<keyword evidence="2" id="KW-0732">Signal</keyword>
<feature type="compositionally biased region" description="Low complexity" evidence="1">
    <location>
        <begin position="134"/>
        <end position="149"/>
    </location>
</feature>
<feature type="compositionally biased region" description="Basic and acidic residues" evidence="1">
    <location>
        <begin position="349"/>
        <end position="386"/>
    </location>
</feature>
<evidence type="ECO:0000256" key="1">
    <source>
        <dbReference type="SAM" id="MobiDB-lite"/>
    </source>
</evidence>
<feature type="compositionally biased region" description="Basic and acidic residues" evidence="1">
    <location>
        <begin position="150"/>
        <end position="160"/>
    </location>
</feature>
<feature type="region of interest" description="Disordered" evidence="1">
    <location>
        <begin position="134"/>
        <end position="386"/>
    </location>
</feature>
<organism evidence="3 4">
    <name type="scientific">Novipirellula rosea</name>
    <dbReference type="NCBI Taxonomy" id="1031540"/>
    <lineage>
        <taxon>Bacteria</taxon>
        <taxon>Pseudomonadati</taxon>
        <taxon>Planctomycetota</taxon>
        <taxon>Planctomycetia</taxon>
        <taxon>Pirellulales</taxon>
        <taxon>Pirellulaceae</taxon>
        <taxon>Novipirellula</taxon>
    </lineage>
</organism>
<comment type="caution">
    <text evidence="3">The sequence shown here is derived from an EMBL/GenBank/DDBJ whole genome shotgun (WGS) entry which is preliminary data.</text>
</comment>
<feature type="compositionally biased region" description="Polar residues" evidence="1">
    <location>
        <begin position="242"/>
        <end position="261"/>
    </location>
</feature>
<keyword evidence="4" id="KW-1185">Reference proteome</keyword>
<dbReference type="Gene3D" id="1.25.40.10">
    <property type="entry name" value="Tetratricopeptide repeat domain"/>
    <property type="match status" value="1"/>
</dbReference>
<feature type="signal peptide" evidence="2">
    <location>
        <begin position="1"/>
        <end position="23"/>
    </location>
</feature>
<feature type="compositionally biased region" description="Polar residues" evidence="1">
    <location>
        <begin position="277"/>
        <end position="292"/>
    </location>
</feature>
<sequence>MNVIKTYLPIMLIAGVVNTIAFADEAVPSDTQRYNEAVQQYAAGETARASETLQQLSGSDHDEIAARSRYNLGNVRYAEALKQLEQEGNDGIKVVGMLQEAIKHYRGALAIHPADQDARANIELAMRLISQIQQQQQNQAEQPQSQQQNEKQRNEQEKPQQEPQQQTESESEQSESKQESSESDDSDSQDESKSEKSEAQQSKQAGQEGESESNSEAQPNQDENQGSAENNPSQSDADDGQSETSESANSAPSQSGDSQSMPPDADSGADNPPENPAPNQSSPHQPQNNVASDDNRDADPSDAEPQPTEAAESDPSKTEGELSAVNGQNENDAASEEDPQKPTAIGVMTKDEAQKMLQAIRDREMLRRMQTEREQRRRQVPVDKDW</sequence>
<evidence type="ECO:0000313" key="3">
    <source>
        <dbReference type="EMBL" id="GAA4472249.1"/>
    </source>
</evidence>
<proteinExistence type="predicted"/>
<dbReference type="Proteomes" id="UP001500840">
    <property type="component" value="Unassembled WGS sequence"/>
</dbReference>
<accession>A0ABP8NSD1</accession>
<dbReference type="InterPro" id="IPR011990">
    <property type="entry name" value="TPR-like_helical_dom_sf"/>
</dbReference>
<reference evidence="4" key="1">
    <citation type="journal article" date="2019" name="Int. J. Syst. Evol. Microbiol.">
        <title>The Global Catalogue of Microorganisms (GCM) 10K type strain sequencing project: providing services to taxonomists for standard genome sequencing and annotation.</title>
        <authorList>
            <consortium name="The Broad Institute Genomics Platform"/>
            <consortium name="The Broad Institute Genome Sequencing Center for Infectious Disease"/>
            <person name="Wu L."/>
            <person name="Ma J."/>
        </authorList>
    </citation>
    <scope>NUCLEOTIDE SEQUENCE [LARGE SCALE GENOMIC DNA]</scope>
    <source>
        <strain evidence="4">JCM 17759</strain>
    </source>
</reference>
<dbReference type="RefSeq" id="WP_345328211.1">
    <property type="nucleotide sequence ID" value="NZ_BAABGA010000120.1"/>
</dbReference>